<feature type="zinc finger region" description="C3H1-type" evidence="6">
    <location>
        <begin position="37"/>
        <end position="63"/>
    </location>
</feature>
<keyword evidence="2" id="KW-0677">Repeat</keyword>
<dbReference type="PANTHER" id="PTHR15725">
    <property type="entry name" value="ZN-FINGER, C-X8-C-X5-C-X3-H TYPE-CONTAINING"/>
    <property type="match status" value="1"/>
</dbReference>
<dbReference type="InterPro" id="IPR041686">
    <property type="entry name" value="Znf-CCCH_3"/>
</dbReference>
<dbReference type="Gene3D" id="4.10.1000.10">
    <property type="entry name" value="Zinc finger, CCCH-type"/>
    <property type="match status" value="2"/>
</dbReference>
<dbReference type="Pfam" id="PF15663">
    <property type="entry name" value="zf-CCCH_3"/>
    <property type="match status" value="1"/>
</dbReference>
<dbReference type="GO" id="GO:0003729">
    <property type="term" value="F:mRNA binding"/>
    <property type="evidence" value="ECO:0007669"/>
    <property type="project" value="TreeGrafter"/>
</dbReference>
<keyword evidence="1 6" id="KW-0479">Metal-binding</keyword>
<dbReference type="GO" id="GO:0008270">
    <property type="term" value="F:zinc ion binding"/>
    <property type="evidence" value="ECO:0007669"/>
    <property type="project" value="UniProtKB-KW"/>
</dbReference>
<comment type="caution">
    <text evidence="9">The sequence shown here is derived from an EMBL/GenBank/DDBJ whole genome shotgun (WGS) entry which is preliminary data.</text>
</comment>
<feature type="domain" description="C3H1-type" evidence="8">
    <location>
        <begin position="37"/>
        <end position="63"/>
    </location>
</feature>
<keyword evidence="3 6" id="KW-0863">Zinc-finger</keyword>
<proteinExistence type="predicted"/>
<evidence type="ECO:0000259" key="8">
    <source>
        <dbReference type="PROSITE" id="PS50103"/>
    </source>
</evidence>
<evidence type="ECO:0000256" key="6">
    <source>
        <dbReference type="PROSITE-ProRule" id="PRU00723"/>
    </source>
</evidence>
<dbReference type="FunFam" id="4.10.1000.10:FF:000021">
    <property type="entry name" value="Zinc finger CCCH domain-containing protein 17"/>
    <property type="match status" value="1"/>
</dbReference>
<dbReference type="GO" id="GO:0003677">
    <property type="term" value="F:DNA binding"/>
    <property type="evidence" value="ECO:0007669"/>
    <property type="project" value="UniProtKB-KW"/>
</dbReference>
<evidence type="ECO:0000313" key="9">
    <source>
        <dbReference type="EMBL" id="KAE9464418.1"/>
    </source>
</evidence>
<keyword evidence="4 6" id="KW-0862">Zinc</keyword>
<evidence type="ECO:0000313" key="10">
    <source>
        <dbReference type="Proteomes" id="UP000428333"/>
    </source>
</evidence>
<feature type="compositionally biased region" description="Low complexity" evidence="7">
    <location>
        <begin position="495"/>
        <end position="507"/>
    </location>
</feature>
<dbReference type="EMBL" id="QEFC01000334">
    <property type="protein sequence ID" value="KAE9464418.1"/>
    <property type="molecule type" value="Genomic_DNA"/>
</dbReference>
<feature type="domain" description="C3H1-type" evidence="8">
    <location>
        <begin position="89"/>
        <end position="116"/>
    </location>
</feature>
<feature type="non-terminal residue" evidence="9">
    <location>
        <position position="1"/>
    </location>
</feature>
<dbReference type="SUPFAM" id="SSF90229">
    <property type="entry name" value="CCCH zinc finger"/>
    <property type="match status" value="1"/>
</dbReference>
<dbReference type="OrthoDB" id="5395350at2759"/>
<feature type="region of interest" description="Disordered" evidence="7">
    <location>
        <begin position="421"/>
        <end position="519"/>
    </location>
</feature>
<accession>A0A6A4MDS4</accession>
<feature type="domain" description="C3H1-type" evidence="8">
    <location>
        <begin position="6"/>
        <end position="35"/>
    </location>
</feature>
<evidence type="ECO:0000256" key="5">
    <source>
        <dbReference type="ARBA" id="ARBA00023125"/>
    </source>
</evidence>
<reference evidence="9 10" key="1">
    <citation type="journal article" date="2019" name="Genome Biol. Evol.">
        <title>The Rhododendron genome and chromosomal organization provide insight into shared whole-genome duplications across the heath family (Ericaceae).</title>
        <authorList>
            <person name="Soza V.L."/>
            <person name="Lindsley D."/>
            <person name="Waalkes A."/>
            <person name="Ramage E."/>
            <person name="Patwardhan R.P."/>
            <person name="Burton J.N."/>
            <person name="Adey A."/>
            <person name="Kumar A."/>
            <person name="Qiu R."/>
            <person name="Shendure J."/>
            <person name="Hall B."/>
        </authorList>
    </citation>
    <scope>NUCLEOTIDE SEQUENCE [LARGE SCALE GENOMIC DNA]</scope>
    <source>
        <strain evidence="9">RSF 1966-606</strain>
    </source>
</reference>
<feature type="zinc finger region" description="C3H1-type" evidence="6">
    <location>
        <begin position="6"/>
        <end position="35"/>
    </location>
</feature>
<dbReference type="SMART" id="SM00356">
    <property type="entry name" value="ZnF_C3H1"/>
    <property type="match status" value="3"/>
</dbReference>
<evidence type="ECO:0000256" key="1">
    <source>
        <dbReference type="ARBA" id="ARBA00022723"/>
    </source>
</evidence>
<dbReference type="AlphaFoldDB" id="A0A6A4MDS4"/>
<evidence type="ECO:0000256" key="2">
    <source>
        <dbReference type="ARBA" id="ARBA00022737"/>
    </source>
</evidence>
<sequence length="540" mass="61099">MDEELQKRNTDCVYFLASPLTCKKGIECEYRHSEIARLNPRDCWYWLAGSCLNPSCAFRHPVAQLPLDVHTGVSSESAPPQNQSAAPVNKLNTPCFFYFNGFCNKGDRCPFLHGPYEDGTPAWKSSKTASAVTGVPPLENKTSAVSDARSALVETLPNPSEAASMRAAELQIKPKPDVHLSAHTNIEDQSASPDISASECEEAPVVRPEMLLLGTDLVRSRSLVCTDQSSQEDAVDGLLEREDWLESSPGFDVLVDDDRLLNLGYEEDPEYLLSIDRDAGALNGHFSGYDYEDPVENDPMYPDTHLFYEKERCDSSDQFDHRERFDFIREFQGHSRDRMSEPILPWKRKSFPANLGIDDQRGGDLRNHLKKRRRVIDGRRGTHFSKRNNTSFLADGIRERPRKLGNPPWLFGRMNSEVHSDRVGSFSKHGNLFRPNRPRQQYVEKRQPRQKFLSSEVSGELVSRKKRSTEEKSNVFSGPKTLDEIKEEKRKAKENGNSSGRPRNSSRTISEEFQGPKPLSEILKERKKLGSAIDASNYSS</sequence>
<dbReference type="PANTHER" id="PTHR15725:SF0">
    <property type="entry name" value="ZINC FINGER CCCH DOMAIN-CONTAINING PROTEIN 32-LIKE"/>
    <property type="match status" value="1"/>
</dbReference>
<keyword evidence="5" id="KW-0238">DNA-binding</keyword>
<feature type="zinc finger region" description="C3H1-type" evidence="6">
    <location>
        <begin position="89"/>
        <end position="116"/>
    </location>
</feature>
<name>A0A6A4MDS4_9ERIC</name>
<dbReference type="Pfam" id="PF14608">
    <property type="entry name" value="zf-CCCH_2"/>
    <property type="match status" value="1"/>
</dbReference>
<organism evidence="9 10">
    <name type="scientific">Rhododendron williamsianum</name>
    <dbReference type="NCBI Taxonomy" id="262921"/>
    <lineage>
        <taxon>Eukaryota</taxon>
        <taxon>Viridiplantae</taxon>
        <taxon>Streptophyta</taxon>
        <taxon>Embryophyta</taxon>
        <taxon>Tracheophyta</taxon>
        <taxon>Spermatophyta</taxon>
        <taxon>Magnoliopsida</taxon>
        <taxon>eudicotyledons</taxon>
        <taxon>Gunneridae</taxon>
        <taxon>Pentapetalae</taxon>
        <taxon>asterids</taxon>
        <taxon>Ericales</taxon>
        <taxon>Ericaceae</taxon>
        <taxon>Ericoideae</taxon>
        <taxon>Rhodoreae</taxon>
        <taxon>Rhododendron</taxon>
    </lineage>
</organism>
<keyword evidence="10" id="KW-1185">Reference proteome</keyword>
<dbReference type="InterPro" id="IPR000571">
    <property type="entry name" value="Znf_CCCH"/>
</dbReference>
<evidence type="ECO:0000256" key="7">
    <source>
        <dbReference type="SAM" id="MobiDB-lite"/>
    </source>
</evidence>
<dbReference type="Proteomes" id="UP000428333">
    <property type="component" value="Linkage Group LG02"/>
</dbReference>
<evidence type="ECO:0000256" key="4">
    <source>
        <dbReference type="ARBA" id="ARBA00022833"/>
    </source>
</evidence>
<gene>
    <name evidence="9" type="ORF">C3L33_03682</name>
</gene>
<feature type="compositionally biased region" description="Basic and acidic residues" evidence="7">
    <location>
        <begin position="481"/>
        <end position="494"/>
    </location>
</feature>
<protein>
    <recommendedName>
        <fullName evidence="8">C3H1-type domain-containing protein</fullName>
    </recommendedName>
</protein>
<evidence type="ECO:0000256" key="3">
    <source>
        <dbReference type="ARBA" id="ARBA00022771"/>
    </source>
</evidence>
<dbReference type="InterPro" id="IPR036855">
    <property type="entry name" value="Znf_CCCH_sf"/>
</dbReference>
<dbReference type="PROSITE" id="PS50103">
    <property type="entry name" value="ZF_C3H1"/>
    <property type="match status" value="3"/>
</dbReference>